<dbReference type="InterPro" id="IPR027417">
    <property type="entry name" value="P-loop_NTPase"/>
</dbReference>
<dbReference type="PRINTS" id="PR00449">
    <property type="entry name" value="RASTRNSFRMNG"/>
</dbReference>
<proteinExistence type="inferred from homology"/>
<evidence type="ECO:0000256" key="3">
    <source>
        <dbReference type="ARBA" id="ARBA00022475"/>
    </source>
</evidence>
<evidence type="ECO:0000313" key="10">
    <source>
        <dbReference type="EMBL" id="KAE9410726.1"/>
    </source>
</evidence>
<evidence type="ECO:0000256" key="8">
    <source>
        <dbReference type="ARBA" id="ARBA00023288"/>
    </source>
</evidence>
<comment type="subcellular location">
    <subcellularLocation>
        <location evidence="1">Cell membrane</location>
        <topology evidence="1">Lipid-anchor</topology>
        <orientation evidence="1">Cytoplasmic side</orientation>
    </subcellularLocation>
</comment>
<keyword evidence="9" id="KW-0636">Prenylation</keyword>
<evidence type="ECO:0000256" key="6">
    <source>
        <dbReference type="ARBA" id="ARBA00023134"/>
    </source>
</evidence>
<dbReference type="OrthoDB" id="8830751at2759"/>
<dbReference type="AlphaFoldDB" id="A0A6A4IJK6"/>
<accession>A0A6A4IJK6</accession>
<reference evidence="10" key="1">
    <citation type="journal article" date="2019" name="Environ. Microbiol.">
        <title>Fungal ecological strategies reflected in gene transcription - a case study of two litter decomposers.</title>
        <authorList>
            <person name="Barbi F."/>
            <person name="Kohler A."/>
            <person name="Barry K."/>
            <person name="Baskaran P."/>
            <person name="Daum C."/>
            <person name="Fauchery L."/>
            <person name="Ihrmark K."/>
            <person name="Kuo A."/>
            <person name="LaButti K."/>
            <person name="Lipzen A."/>
            <person name="Morin E."/>
            <person name="Grigoriev I.V."/>
            <person name="Henrissat B."/>
            <person name="Lindahl B."/>
            <person name="Martin F."/>
        </authorList>
    </citation>
    <scope>NUCLEOTIDE SEQUENCE</scope>
    <source>
        <strain evidence="10">JB14</strain>
    </source>
</reference>
<evidence type="ECO:0000256" key="2">
    <source>
        <dbReference type="ARBA" id="ARBA00010142"/>
    </source>
</evidence>
<dbReference type="SMART" id="SM00175">
    <property type="entry name" value="RAB"/>
    <property type="match status" value="1"/>
</dbReference>
<evidence type="ECO:0000256" key="9">
    <source>
        <dbReference type="ARBA" id="ARBA00023289"/>
    </source>
</evidence>
<evidence type="ECO:0000313" key="11">
    <source>
        <dbReference type="Proteomes" id="UP000799118"/>
    </source>
</evidence>
<dbReference type="GO" id="GO:0003924">
    <property type="term" value="F:GTPase activity"/>
    <property type="evidence" value="ECO:0007669"/>
    <property type="project" value="InterPro"/>
</dbReference>
<protein>
    <submittedName>
        <fullName evidence="10">Ras-domain-containing protein</fullName>
    </submittedName>
</protein>
<dbReference type="PROSITE" id="PS51419">
    <property type="entry name" value="RAB"/>
    <property type="match status" value="1"/>
</dbReference>
<dbReference type="Pfam" id="PF00071">
    <property type="entry name" value="Ras"/>
    <property type="match status" value="1"/>
</dbReference>
<keyword evidence="5" id="KW-0547">Nucleotide-binding</keyword>
<keyword evidence="8" id="KW-0449">Lipoprotein</keyword>
<dbReference type="InterPro" id="IPR005225">
    <property type="entry name" value="Small_GTP-bd"/>
</dbReference>
<dbReference type="EMBL" id="ML769384">
    <property type="protein sequence ID" value="KAE9410726.1"/>
    <property type="molecule type" value="Genomic_DNA"/>
</dbReference>
<keyword evidence="3" id="KW-1003">Cell membrane</keyword>
<gene>
    <name evidence="10" type="ORF">BT96DRAFT_804913</name>
</gene>
<organism evidence="10 11">
    <name type="scientific">Gymnopus androsaceus JB14</name>
    <dbReference type="NCBI Taxonomy" id="1447944"/>
    <lineage>
        <taxon>Eukaryota</taxon>
        <taxon>Fungi</taxon>
        <taxon>Dikarya</taxon>
        <taxon>Basidiomycota</taxon>
        <taxon>Agaricomycotina</taxon>
        <taxon>Agaricomycetes</taxon>
        <taxon>Agaricomycetidae</taxon>
        <taxon>Agaricales</taxon>
        <taxon>Marasmiineae</taxon>
        <taxon>Omphalotaceae</taxon>
        <taxon>Gymnopus</taxon>
    </lineage>
</organism>
<keyword evidence="11" id="KW-1185">Reference proteome</keyword>
<dbReference type="FunFam" id="3.40.50.300:FF:000983">
    <property type="entry name" value="Rho family GTPase"/>
    <property type="match status" value="1"/>
</dbReference>
<sequence>MSEIRRKLVIVGDGYCGKTTLLVQLTLGYFRRVNILTIFDNYVADIEVDGKHVELALWDTSGLEDYDLLRPLSYPETHVVVICFAIDSPDSLENVQEKWIAEVRHFCPGIPIIFVGCKSDHRYDPKTIERLRQPEYNQHPVTHEEGMEVSKKIGAMMYLECSSATGAGVREVFLHATRAALQSGVQPKPLKLAGIKGLFGLFENKPKDSEKDSNPVLEHPVISSKEAEKEITRYLASAPVPQNLRIFRILIIGKTGCGKTTILSKVSFMLCVTLFRLTHIHL</sequence>
<name>A0A6A4IJK6_9AGAR</name>
<dbReference type="NCBIfam" id="TIGR00231">
    <property type="entry name" value="small_GTP"/>
    <property type="match status" value="1"/>
</dbReference>
<dbReference type="InterPro" id="IPR001806">
    <property type="entry name" value="Small_GTPase"/>
</dbReference>
<evidence type="ECO:0000256" key="7">
    <source>
        <dbReference type="ARBA" id="ARBA00023136"/>
    </source>
</evidence>
<dbReference type="SMART" id="SM00174">
    <property type="entry name" value="RHO"/>
    <property type="match status" value="1"/>
</dbReference>
<evidence type="ECO:0000256" key="1">
    <source>
        <dbReference type="ARBA" id="ARBA00004342"/>
    </source>
</evidence>
<dbReference type="GO" id="GO:0005886">
    <property type="term" value="C:plasma membrane"/>
    <property type="evidence" value="ECO:0007669"/>
    <property type="project" value="UniProtKB-SubCell"/>
</dbReference>
<dbReference type="GO" id="GO:0007264">
    <property type="term" value="P:small GTPase-mediated signal transduction"/>
    <property type="evidence" value="ECO:0007669"/>
    <property type="project" value="InterPro"/>
</dbReference>
<dbReference type="Proteomes" id="UP000799118">
    <property type="component" value="Unassembled WGS sequence"/>
</dbReference>
<dbReference type="InterPro" id="IPR003578">
    <property type="entry name" value="Small_GTPase_Rho"/>
</dbReference>
<dbReference type="GO" id="GO:0005525">
    <property type="term" value="F:GTP binding"/>
    <property type="evidence" value="ECO:0007669"/>
    <property type="project" value="UniProtKB-KW"/>
</dbReference>
<evidence type="ECO:0000256" key="5">
    <source>
        <dbReference type="ARBA" id="ARBA00022741"/>
    </source>
</evidence>
<dbReference type="SUPFAM" id="SSF52540">
    <property type="entry name" value="P-loop containing nucleoside triphosphate hydrolases"/>
    <property type="match status" value="2"/>
</dbReference>
<dbReference type="PROSITE" id="PS51421">
    <property type="entry name" value="RAS"/>
    <property type="match status" value="1"/>
</dbReference>
<comment type="similarity">
    <text evidence="2">Belongs to the small GTPase superfamily. Rho family.</text>
</comment>
<keyword evidence="4" id="KW-0488">Methylation</keyword>
<dbReference type="Gene3D" id="3.40.50.300">
    <property type="entry name" value="P-loop containing nucleotide triphosphate hydrolases"/>
    <property type="match status" value="1"/>
</dbReference>
<dbReference type="PANTHER" id="PTHR24072">
    <property type="entry name" value="RHO FAMILY GTPASE"/>
    <property type="match status" value="1"/>
</dbReference>
<keyword evidence="6" id="KW-0342">GTP-binding</keyword>
<evidence type="ECO:0000256" key="4">
    <source>
        <dbReference type="ARBA" id="ARBA00022481"/>
    </source>
</evidence>
<dbReference type="PROSITE" id="PS51420">
    <property type="entry name" value="RHO"/>
    <property type="match status" value="1"/>
</dbReference>
<dbReference type="SMART" id="SM00173">
    <property type="entry name" value="RAS"/>
    <property type="match status" value="1"/>
</dbReference>
<keyword evidence="7" id="KW-0472">Membrane</keyword>